<dbReference type="EMBL" id="CM042016">
    <property type="protein sequence ID" value="KAI3700060.1"/>
    <property type="molecule type" value="Genomic_DNA"/>
</dbReference>
<reference evidence="1 2" key="2">
    <citation type="journal article" date="2022" name="Mol. Ecol. Resour.">
        <title>The genomes of chicory, endive, great burdock and yacon provide insights into Asteraceae paleo-polyploidization history and plant inulin production.</title>
        <authorList>
            <person name="Fan W."/>
            <person name="Wang S."/>
            <person name="Wang H."/>
            <person name="Wang A."/>
            <person name="Jiang F."/>
            <person name="Liu H."/>
            <person name="Zhao H."/>
            <person name="Xu D."/>
            <person name="Zhang Y."/>
        </authorList>
    </citation>
    <scope>NUCLEOTIDE SEQUENCE [LARGE SCALE GENOMIC DNA]</scope>
    <source>
        <strain evidence="2">cv. Punajuju</strain>
        <tissue evidence="1">Leaves</tissue>
    </source>
</reference>
<evidence type="ECO:0000313" key="2">
    <source>
        <dbReference type="Proteomes" id="UP001055811"/>
    </source>
</evidence>
<proteinExistence type="predicted"/>
<reference evidence="2" key="1">
    <citation type="journal article" date="2022" name="Mol. Ecol. Resour.">
        <title>The genomes of chicory, endive, great burdock and yacon provide insights into Asteraceae palaeo-polyploidization history and plant inulin production.</title>
        <authorList>
            <person name="Fan W."/>
            <person name="Wang S."/>
            <person name="Wang H."/>
            <person name="Wang A."/>
            <person name="Jiang F."/>
            <person name="Liu H."/>
            <person name="Zhao H."/>
            <person name="Xu D."/>
            <person name="Zhang Y."/>
        </authorList>
    </citation>
    <scope>NUCLEOTIDE SEQUENCE [LARGE SCALE GENOMIC DNA]</scope>
    <source>
        <strain evidence="2">cv. Punajuju</strain>
    </source>
</reference>
<dbReference type="Proteomes" id="UP001055811">
    <property type="component" value="Linkage Group LG08"/>
</dbReference>
<protein>
    <submittedName>
        <fullName evidence="1">Uncharacterized protein</fullName>
    </submittedName>
</protein>
<evidence type="ECO:0000313" key="1">
    <source>
        <dbReference type="EMBL" id="KAI3700060.1"/>
    </source>
</evidence>
<keyword evidence="2" id="KW-1185">Reference proteome</keyword>
<name>A0ACB8ZVA7_CICIN</name>
<comment type="caution">
    <text evidence="1">The sequence shown here is derived from an EMBL/GenBank/DDBJ whole genome shotgun (WGS) entry which is preliminary data.</text>
</comment>
<accession>A0ACB8ZVA7</accession>
<gene>
    <name evidence="1" type="ORF">L2E82_44675</name>
</gene>
<organism evidence="1 2">
    <name type="scientific">Cichorium intybus</name>
    <name type="common">Chicory</name>
    <dbReference type="NCBI Taxonomy" id="13427"/>
    <lineage>
        <taxon>Eukaryota</taxon>
        <taxon>Viridiplantae</taxon>
        <taxon>Streptophyta</taxon>
        <taxon>Embryophyta</taxon>
        <taxon>Tracheophyta</taxon>
        <taxon>Spermatophyta</taxon>
        <taxon>Magnoliopsida</taxon>
        <taxon>eudicotyledons</taxon>
        <taxon>Gunneridae</taxon>
        <taxon>Pentapetalae</taxon>
        <taxon>asterids</taxon>
        <taxon>campanulids</taxon>
        <taxon>Asterales</taxon>
        <taxon>Asteraceae</taxon>
        <taxon>Cichorioideae</taxon>
        <taxon>Cichorieae</taxon>
        <taxon>Cichoriinae</taxon>
        <taxon>Cichorium</taxon>
    </lineage>
</organism>
<sequence length="94" mass="10597">MLENDISDILDLTFSIDADEEKLILCERTEANTEYSGYSAASPVIQWFWEVAQGFSKEDKARLLQFVTGTSKVCNAVVKFPIALVLVKFESKML</sequence>